<proteinExistence type="predicted"/>
<dbReference type="EMBL" id="BONF01000042">
    <property type="protein sequence ID" value="GIF84973.1"/>
    <property type="molecule type" value="Genomic_DNA"/>
</dbReference>
<evidence type="ECO:0000256" key="1">
    <source>
        <dbReference type="SAM" id="MobiDB-lite"/>
    </source>
</evidence>
<organism evidence="2 3">
    <name type="scientific">Catellatospora bangladeshensis</name>
    <dbReference type="NCBI Taxonomy" id="310355"/>
    <lineage>
        <taxon>Bacteria</taxon>
        <taxon>Bacillati</taxon>
        <taxon>Actinomycetota</taxon>
        <taxon>Actinomycetes</taxon>
        <taxon>Micromonosporales</taxon>
        <taxon>Micromonosporaceae</taxon>
        <taxon>Catellatospora</taxon>
    </lineage>
</organism>
<keyword evidence="3" id="KW-1185">Reference proteome</keyword>
<comment type="caution">
    <text evidence="2">The sequence shown here is derived from an EMBL/GenBank/DDBJ whole genome shotgun (WGS) entry which is preliminary data.</text>
</comment>
<feature type="compositionally biased region" description="Basic and acidic residues" evidence="1">
    <location>
        <begin position="54"/>
        <end position="72"/>
    </location>
</feature>
<reference evidence="2 3" key="1">
    <citation type="submission" date="2021-01" db="EMBL/GenBank/DDBJ databases">
        <title>Whole genome shotgun sequence of Catellatospora bangladeshensis NBRC 107357.</title>
        <authorList>
            <person name="Komaki H."/>
            <person name="Tamura T."/>
        </authorList>
    </citation>
    <scope>NUCLEOTIDE SEQUENCE [LARGE SCALE GENOMIC DNA]</scope>
    <source>
        <strain evidence="2 3">NBRC 107357</strain>
    </source>
</reference>
<dbReference type="Proteomes" id="UP000601223">
    <property type="component" value="Unassembled WGS sequence"/>
</dbReference>
<evidence type="ECO:0000313" key="2">
    <source>
        <dbReference type="EMBL" id="GIF84973.1"/>
    </source>
</evidence>
<dbReference type="AlphaFoldDB" id="A0A8J3NMF7"/>
<name>A0A8J3NMF7_9ACTN</name>
<sequence length="96" mass="10675">MEVILRGGAMARNHKNNQSRRHPEAEQPAEQDQPGAPHAEHEHGPDSHSGWATERAEERSRQAAMAAREKTTRTHMPTGQSTGMHLRKGNQPRGGR</sequence>
<protein>
    <submittedName>
        <fullName evidence="2">Uncharacterized protein</fullName>
    </submittedName>
</protein>
<feature type="compositionally biased region" description="Basic residues" evidence="1">
    <location>
        <begin position="85"/>
        <end position="96"/>
    </location>
</feature>
<feature type="compositionally biased region" description="Polar residues" evidence="1">
    <location>
        <begin position="74"/>
        <end position="83"/>
    </location>
</feature>
<feature type="region of interest" description="Disordered" evidence="1">
    <location>
        <begin position="1"/>
        <end position="96"/>
    </location>
</feature>
<accession>A0A8J3NMF7</accession>
<evidence type="ECO:0000313" key="3">
    <source>
        <dbReference type="Proteomes" id="UP000601223"/>
    </source>
</evidence>
<gene>
    <name evidence="2" type="ORF">Cba03nite_63220</name>
</gene>